<evidence type="ECO:0000256" key="2">
    <source>
        <dbReference type="ARBA" id="ARBA00022679"/>
    </source>
</evidence>
<reference evidence="8 9" key="1">
    <citation type="submission" date="2023-07" db="EMBL/GenBank/DDBJ databases">
        <title>Genomic Encyclopedia of Type Strains, Phase IV (KMG-IV): sequencing the most valuable type-strain genomes for metagenomic binning, comparative biology and taxonomic classification.</title>
        <authorList>
            <person name="Goeker M."/>
        </authorList>
    </citation>
    <scope>NUCLEOTIDE SEQUENCE [LARGE SCALE GENOMIC DNA]</scope>
    <source>
        <strain evidence="8 9">DSM 4006</strain>
    </source>
</reference>
<feature type="binding site" evidence="5">
    <location>
        <position position="201"/>
    </location>
    <ligand>
        <name>S-adenosyl-L-methionine</name>
        <dbReference type="ChEBI" id="CHEBI:59789"/>
    </ligand>
</feature>
<keyword evidence="1 5" id="KW-0489">Methyltransferase</keyword>
<dbReference type="GO" id="GO:0032259">
    <property type="term" value="P:methylation"/>
    <property type="evidence" value="ECO:0007669"/>
    <property type="project" value="UniProtKB-KW"/>
</dbReference>
<organism evidence="8 9">
    <name type="scientific">Alicyclobacillus cycloheptanicus</name>
    <dbReference type="NCBI Taxonomy" id="1457"/>
    <lineage>
        <taxon>Bacteria</taxon>
        <taxon>Bacillati</taxon>
        <taxon>Bacillota</taxon>
        <taxon>Bacilli</taxon>
        <taxon>Bacillales</taxon>
        <taxon>Alicyclobacillaceae</taxon>
        <taxon>Alicyclobacillus</taxon>
    </lineage>
</organism>
<dbReference type="CDD" id="cd02440">
    <property type="entry name" value="AdoMet_MTases"/>
    <property type="match status" value="1"/>
</dbReference>
<dbReference type="Gene3D" id="3.40.50.150">
    <property type="entry name" value="Vaccinia Virus protein VP39"/>
    <property type="match status" value="1"/>
</dbReference>
<feature type="binding site" evidence="5">
    <location>
        <position position="159"/>
    </location>
    <ligand>
        <name>S-adenosyl-L-methionine</name>
        <dbReference type="ChEBI" id="CHEBI:59789"/>
    </ligand>
</feature>
<feature type="domain" description="Release factor glutamine methyltransferase N-terminal" evidence="7">
    <location>
        <begin position="15"/>
        <end position="90"/>
    </location>
</feature>
<evidence type="ECO:0000256" key="5">
    <source>
        <dbReference type="HAMAP-Rule" id="MF_02126"/>
    </source>
</evidence>
<sequence length="305" mass="32891">MNERETSYPFRTTGEALAWASSFLQRDADPVTDPVRARAEAETLLLHVTGLTRTQLVVSLREGLKPSAAEQLAALVHRRAAGEPLQYLTGQAGFYGRLFRVRPGCLIPRPETEVLAAAAVSWIRAHLPAAQVLDFGCGSGALAITIALECPDAVVTAVDLSEDAAAIAAENAAALQASVAIHVGDGFVWLQHHPIQVLVSNPPYIPTGDLPGLAVEVRGHEPRLALDGGPDGLAYYRRFAALGDGAFLDGPAAWFMEVGFDQAVQVKRLFTEDYAHLWQGWRFSVLDDLRGVPRVVTGERSKSHD</sequence>
<keyword evidence="9" id="KW-1185">Reference proteome</keyword>
<comment type="similarity">
    <text evidence="5">Belongs to the protein N5-glutamine methyltransferase family. PrmC subfamily.</text>
</comment>
<comment type="catalytic activity">
    <reaction evidence="4 5">
        <text>L-glutaminyl-[peptide chain release factor] + S-adenosyl-L-methionine = N(5)-methyl-L-glutaminyl-[peptide chain release factor] + S-adenosyl-L-homocysteine + H(+)</text>
        <dbReference type="Rhea" id="RHEA:42896"/>
        <dbReference type="Rhea" id="RHEA-COMP:10271"/>
        <dbReference type="Rhea" id="RHEA-COMP:10272"/>
        <dbReference type="ChEBI" id="CHEBI:15378"/>
        <dbReference type="ChEBI" id="CHEBI:30011"/>
        <dbReference type="ChEBI" id="CHEBI:57856"/>
        <dbReference type="ChEBI" id="CHEBI:59789"/>
        <dbReference type="ChEBI" id="CHEBI:61891"/>
        <dbReference type="EC" id="2.1.1.297"/>
    </reaction>
</comment>
<dbReference type="Gene3D" id="1.10.8.10">
    <property type="entry name" value="DNA helicase RuvA subunit, C-terminal domain"/>
    <property type="match status" value="1"/>
</dbReference>
<keyword evidence="3 5" id="KW-0949">S-adenosyl-L-methionine</keyword>
<comment type="function">
    <text evidence="5">Methylates the class 1 translation termination release factors RF1/PrfA and RF2/PrfB on the glutamine residue of the universally conserved GGQ motif.</text>
</comment>
<protein>
    <recommendedName>
        <fullName evidence="5">Release factor glutamine methyltransferase</fullName>
        <shortName evidence="5">RF MTase</shortName>
        <ecNumber evidence="5">2.1.1.297</ecNumber>
    </recommendedName>
    <alternativeName>
        <fullName evidence="5">N5-glutamine methyltransferase PrmC</fullName>
    </alternativeName>
    <alternativeName>
        <fullName evidence="5">Protein-(glutamine-N5) MTase PrmC</fullName>
    </alternativeName>
    <alternativeName>
        <fullName evidence="5">Protein-glutamine N-methyltransferase PrmC</fullName>
    </alternativeName>
</protein>
<evidence type="ECO:0000313" key="9">
    <source>
        <dbReference type="Proteomes" id="UP001232973"/>
    </source>
</evidence>
<dbReference type="InterPro" id="IPR007848">
    <property type="entry name" value="Small_mtfrase_dom"/>
</dbReference>
<evidence type="ECO:0000256" key="1">
    <source>
        <dbReference type="ARBA" id="ARBA00022603"/>
    </source>
</evidence>
<dbReference type="InterPro" id="IPR040758">
    <property type="entry name" value="PrmC_N"/>
</dbReference>
<feature type="binding site" evidence="5">
    <location>
        <begin position="136"/>
        <end position="140"/>
    </location>
    <ligand>
        <name>S-adenosyl-L-methionine</name>
        <dbReference type="ChEBI" id="CHEBI:59789"/>
    </ligand>
</feature>
<keyword evidence="2 5" id="KW-0808">Transferase</keyword>
<proteinExistence type="inferred from homology"/>
<dbReference type="NCBIfam" id="TIGR03534">
    <property type="entry name" value="RF_mod_PrmC"/>
    <property type="match status" value="1"/>
</dbReference>
<dbReference type="Pfam" id="PF05175">
    <property type="entry name" value="MTS"/>
    <property type="match status" value="1"/>
</dbReference>
<dbReference type="GO" id="GO:0102559">
    <property type="term" value="F:peptide chain release factor N(5)-glutamine methyltransferase activity"/>
    <property type="evidence" value="ECO:0007669"/>
    <property type="project" value="UniProtKB-EC"/>
</dbReference>
<dbReference type="InterPro" id="IPR019874">
    <property type="entry name" value="RF_methyltr_PrmC"/>
</dbReference>
<dbReference type="InterPro" id="IPR004556">
    <property type="entry name" value="HemK-like"/>
</dbReference>
<feature type="domain" description="Methyltransferase small" evidence="6">
    <location>
        <begin position="128"/>
        <end position="204"/>
    </location>
</feature>
<evidence type="ECO:0000259" key="6">
    <source>
        <dbReference type="Pfam" id="PF05175"/>
    </source>
</evidence>
<evidence type="ECO:0000313" key="8">
    <source>
        <dbReference type="EMBL" id="MDQ0189443.1"/>
    </source>
</evidence>
<dbReference type="PANTHER" id="PTHR18895">
    <property type="entry name" value="HEMK METHYLTRANSFERASE"/>
    <property type="match status" value="1"/>
</dbReference>
<dbReference type="InterPro" id="IPR029063">
    <property type="entry name" value="SAM-dependent_MTases_sf"/>
</dbReference>
<dbReference type="InterPro" id="IPR002052">
    <property type="entry name" value="DNA_methylase_N6_adenine_CS"/>
</dbReference>
<dbReference type="PROSITE" id="PS00092">
    <property type="entry name" value="N6_MTASE"/>
    <property type="match status" value="1"/>
</dbReference>
<dbReference type="SUPFAM" id="SSF53335">
    <property type="entry name" value="S-adenosyl-L-methionine-dependent methyltransferases"/>
    <property type="match status" value="1"/>
</dbReference>
<comment type="caution">
    <text evidence="5">Lacks conserved residue(s) required for the propagation of feature annotation.</text>
</comment>
<evidence type="ECO:0000256" key="3">
    <source>
        <dbReference type="ARBA" id="ARBA00022691"/>
    </source>
</evidence>
<dbReference type="PANTHER" id="PTHR18895:SF74">
    <property type="entry name" value="MTRF1L RELEASE FACTOR GLUTAMINE METHYLTRANSFERASE"/>
    <property type="match status" value="1"/>
</dbReference>
<gene>
    <name evidence="5" type="primary">prmC</name>
    <name evidence="8" type="ORF">J2S03_001275</name>
</gene>
<dbReference type="RefSeq" id="WP_274457103.1">
    <property type="nucleotide sequence ID" value="NZ_CP067097.1"/>
</dbReference>
<dbReference type="EC" id="2.1.1.297" evidence="5"/>
<dbReference type="EMBL" id="JAUSTP010000007">
    <property type="protein sequence ID" value="MDQ0189443.1"/>
    <property type="molecule type" value="Genomic_DNA"/>
</dbReference>
<dbReference type="HAMAP" id="MF_02126">
    <property type="entry name" value="RF_methyltr_PrmC"/>
    <property type="match status" value="1"/>
</dbReference>
<dbReference type="InterPro" id="IPR050320">
    <property type="entry name" value="N5-glutamine_MTase"/>
</dbReference>
<dbReference type="NCBIfam" id="TIGR00536">
    <property type="entry name" value="hemK_fam"/>
    <property type="match status" value="1"/>
</dbReference>
<dbReference type="Pfam" id="PF17827">
    <property type="entry name" value="PrmC_N"/>
    <property type="match status" value="1"/>
</dbReference>
<evidence type="ECO:0000259" key="7">
    <source>
        <dbReference type="Pfam" id="PF17827"/>
    </source>
</evidence>
<name>A0ABT9XGL3_9BACL</name>
<comment type="caution">
    <text evidence="8">The sequence shown here is derived from an EMBL/GenBank/DDBJ whole genome shotgun (WGS) entry which is preliminary data.</text>
</comment>
<accession>A0ABT9XGL3</accession>
<feature type="binding site" evidence="5">
    <location>
        <begin position="201"/>
        <end position="204"/>
    </location>
    <ligand>
        <name>substrate</name>
    </ligand>
</feature>
<dbReference type="Proteomes" id="UP001232973">
    <property type="component" value="Unassembled WGS sequence"/>
</dbReference>
<evidence type="ECO:0000256" key="4">
    <source>
        <dbReference type="ARBA" id="ARBA00048391"/>
    </source>
</evidence>